<feature type="coiled-coil region" evidence="1">
    <location>
        <begin position="223"/>
        <end position="264"/>
    </location>
</feature>
<dbReference type="SUPFAM" id="SSF52980">
    <property type="entry name" value="Restriction endonuclease-like"/>
    <property type="match status" value="1"/>
</dbReference>
<dbReference type="EMBL" id="NRRV01000003">
    <property type="protein sequence ID" value="MBK1629546.1"/>
    <property type="molecule type" value="Genomic_DNA"/>
</dbReference>
<proteinExistence type="predicted"/>
<reference evidence="4 5" key="1">
    <citation type="journal article" date="2020" name="Microorganisms">
        <title>Osmotic Adaptation and Compatible Solute Biosynthesis of Phototrophic Bacteria as Revealed from Genome Analyses.</title>
        <authorList>
            <person name="Imhoff J.F."/>
            <person name="Rahn T."/>
            <person name="Kunzel S."/>
            <person name="Keller A."/>
            <person name="Neulinger S.C."/>
        </authorList>
    </citation>
    <scope>NUCLEOTIDE SEQUENCE [LARGE SCALE GENOMIC DNA]</scope>
    <source>
        <strain evidence="4 5">DSM 6210</strain>
    </source>
</reference>
<dbReference type="CDD" id="cd06260">
    <property type="entry name" value="DUF820-like"/>
    <property type="match status" value="1"/>
</dbReference>
<dbReference type="Pfam" id="PF05685">
    <property type="entry name" value="Uma2"/>
    <property type="match status" value="1"/>
</dbReference>
<dbReference type="Proteomes" id="UP000748752">
    <property type="component" value="Unassembled WGS sequence"/>
</dbReference>
<evidence type="ECO:0000259" key="3">
    <source>
        <dbReference type="Pfam" id="PF05685"/>
    </source>
</evidence>
<feature type="domain" description="Putative restriction endonuclease" evidence="3">
    <location>
        <begin position="52"/>
        <end position="198"/>
    </location>
</feature>
<name>A0ABS1CDJ9_9GAMM</name>
<protein>
    <recommendedName>
        <fullName evidence="3">Putative restriction endonuclease domain-containing protein</fullName>
    </recommendedName>
</protein>
<organism evidence="4 5">
    <name type="scientific">Thiohalocapsa halophila</name>
    <dbReference type="NCBI Taxonomy" id="69359"/>
    <lineage>
        <taxon>Bacteria</taxon>
        <taxon>Pseudomonadati</taxon>
        <taxon>Pseudomonadota</taxon>
        <taxon>Gammaproteobacteria</taxon>
        <taxon>Chromatiales</taxon>
        <taxon>Chromatiaceae</taxon>
        <taxon>Thiohalocapsa</taxon>
    </lineage>
</organism>
<sequence length="269" mass="30355">MQPHAISVEHESAPPGWREVPVRRPDGSRGYREEPLPPDAFLDPQEGDHLIQGTEHDFCVIDLAARLRHHFRNDPTRAVYSDVKIKWGMPGLKEPAPDVAVIPDIRDRDRPRQAFHVPTEGTRPSLVIEVVSPYQDGDETDKVEIYRRAGIAEYLIVKTFEPVGVVNYSVQGYRLVDAGYRPMLPDARGRLLSRATGLEFATEPGHRGVVIVEAATGEPLLGAAALEQRWRQEAEERKQAEDHLQQAKERAERYAKRLRELGIDPEGND</sequence>
<keyword evidence="1" id="KW-0175">Coiled coil</keyword>
<dbReference type="PANTHER" id="PTHR33352">
    <property type="entry name" value="SLR1095 PROTEIN"/>
    <property type="match status" value="1"/>
</dbReference>
<evidence type="ECO:0000256" key="2">
    <source>
        <dbReference type="SAM" id="MobiDB-lite"/>
    </source>
</evidence>
<feature type="compositionally biased region" description="Basic and acidic residues" evidence="2">
    <location>
        <begin position="20"/>
        <end position="35"/>
    </location>
</feature>
<evidence type="ECO:0000313" key="4">
    <source>
        <dbReference type="EMBL" id="MBK1629546.1"/>
    </source>
</evidence>
<gene>
    <name evidence="4" type="ORF">CKO31_02085</name>
</gene>
<evidence type="ECO:0000313" key="5">
    <source>
        <dbReference type="Proteomes" id="UP000748752"/>
    </source>
</evidence>
<dbReference type="Gene3D" id="3.90.1570.10">
    <property type="entry name" value="tt1808, chain A"/>
    <property type="match status" value="1"/>
</dbReference>
<dbReference type="InterPro" id="IPR011335">
    <property type="entry name" value="Restrct_endonuc-II-like"/>
</dbReference>
<keyword evidence="5" id="KW-1185">Reference proteome</keyword>
<dbReference type="InterPro" id="IPR012296">
    <property type="entry name" value="Nuclease_put_TT1808"/>
</dbReference>
<feature type="region of interest" description="Disordered" evidence="2">
    <location>
        <begin position="1"/>
        <end position="39"/>
    </location>
</feature>
<dbReference type="InterPro" id="IPR008538">
    <property type="entry name" value="Uma2"/>
</dbReference>
<dbReference type="PANTHER" id="PTHR33352:SF2">
    <property type="entry name" value="SLL0995 PROTEIN"/>
    <property type="match status" value="1"/>
</dbReference>
<accession>A0ABS1CDJ9</accession>
<evidence type="ECO:0000256" key="1">
    <source>
        <dbReference type="SAM" id="Coils"/>
    </source>
</evidence>
<comment type="caution">
    <text evidence="4">The sequence shown here is derived from an EMBL/GenBank/DDBJ whole genome shotgun (WGS) entry which is preliminary data.</text>
</comment>
<dbReference type="RefSeq" id="WP_200233609.1">
    <property type="nucleotide sequence ID" value="NZ_NRRV01000003.1"/>
</dbReference>